<proteinExistence type="predicted"/>
<comment type="caution">
    <text evidence="1">The sequence shown here is derived from an EMBL/GenBank/DDBJ whole genome shotgun (WGS) entry which is preliminary data.</text>
</comment>
<name>A0A9P6YFF7_RHIOR</name>
<gene>
    <name evidence="1" type="ORF">G6F51_004518</name>
</gene>
<dbReference type="Proteomes" id="UP000717996">
    <property type="component" value="Unassembled WGS sequence"/>
</dbReference>
<reference evidence="1" key="1">
    <citation type="journal article" date="2020" name="Microb. Genom.">
        <title>Genetic diversity of clinical and environmental Mucorales isolates obtained from an investigation of mucormycosis cases among solid organ transplant recipients.</title>
        <authorList>
            <person name="Nguyen M.H."/>
            <person name="Kaul D."/>
            <person name="Muto C."/>
            <person name="Cheng S.J."/>
            <person name="Richter R.A."/>
            <person name="Bruno V.M."/>
            <person name="Liu G."/>
            <person name="Beyhan S."/>
            <person name="Sundermann A.J."/>
            <person name="Mounaud S."/>
            <person name="Pasculle A.W."/>
            <person name="Nierman W.C."/>
            <person name="Driscoll E."/>
            <person name="Cumbie R."/>
            <person name="Clancy C.J."/>
            <person name="Dupont C.L."/>
        </authorList>
    </citation>
    <scope>NUCLEOTIDE SEQUENCE</scope>
    <source>
        <strain evidence="1">GL16</strain>
    </source>
</reference>
<dbReference type="EMBL" id="JAANIT010000507">
    <property type="protein sequence ID" value="KAG1547031.1"/>
    <property type="molecule type" value="Genomic_DNA"/>
</dbReference>
<organism evidence="1 2">
    <name type="scientific">Rhizopus oryzae</name>
    <name type="common">Mucormycosis agent</name>
    <name type="synonym">Rhizopus arrhizus var. delemar</name>
    <dbReference type="NCBI Taxonomy" id="64495"/>
    <lineage>
        <taxon>Eukaryota</taxon>
        <taxon>Fungi</taxon>
        <taxon>Fungi incertae sedis</taxon>
        <taxon>Mucoromycota</taxon>
        <taxon>Mucoromycotina</taxon>
        <taxon>Mucoromycetes</taxon>
        <taxon>Mucorales</taxon>
        <taxon>Mucorineae</taxon>
        <taxon>Rhizopodaceae</taxon>
        <taxon>Rhizopus</taxon>
    </lineage>
</organism>
<dbReference type="AlphaFoldDB" id="A0A9P6YFF7"/>
<protein>
    <submittedName>
        <fullName evidence="1">Uncharacterized protein</fullName>
    </submittedName>
</protein>
<accession>A0A9P6YFF7</accession>
<sequence length="68" mass="7909">MKMEVDEVSYPLDDVTNFDQYSDFKTAGNMQQDKKEVPQEKLSSLIVNYDTASNDKVAYDPVSMKRFY</sequence>
<evidence type="ECO:0000313" key="2">
    <source>
        <dbReference type="Proteomes" id="UP000717996"/>
    </source>
</evidence>
<evidence type="ECO:0000313" key="1">
    <source>
        <dbReference type="EMBL" id="KAG1547031.1"/>
    </source>
</evidence>